<comment type="caution">
    <text evidence="1">The sequence shown here is derived from an EMBL/GenBank/DDBJ whole genome shotgun (WGS) entry which is preliminary data.</text>
</comment>
<keyword evidence="2" id="KW-1185">Reference proteome</keyword>
<dbReference type="Proteomes" id="UP001488838">
    <property type="component" value="Unassembled WGS sequence"/>
</dbReference>
<evidence type="ECO:0000313" key="1">
    <source>
        <dbReference type="EMBL" id="KAK7818490.1"/>
    </source>
</evidence>
<proteinExistence type="predicted"/>
<accession>A0AAW0IVT4</accession>
<dbReference type="EMBL" id="JBBHLL010000087">
    <property type="protein sequence ID" value="KAK7818490.1"/>
    <property type="molecule type" value="Genomic_DNA"/>
</dbReference>
<sequence>MRHLTAKGSGAKCLFDRCPLQLASYGKTKSYTCRRMAAIQTSKSMMFKAGIFPLILTAFSKIAVYRTLHPTPRFSQVVLEYESAFVSFPSWSSQRANPRETVHMWMRFAKALTVNGCENHNSLFAWELLSATDVNFNLDLKERNKSAQTPFEKAEKNPGHVNFQELIIANWDVYGDKYSMDMVVFRIEEVLDGGTNLRQDTINDMDHPICGDLVPVDDSSAVHSDNLQSFENKKSDPVLIAKPPGSTWRLTPRKLYVDLLQSEKLSSKGCCYATMDKH</sequence>
<organism evidence="1 2">
    <name type="scientific">Myodes glareolus</name>
    <name type="common">Bank vole</name>
    <name type="synonym">Clethrionomys glareolus</name>
    <dbReference type="NCBI Taxonomy" id="447135"/>
    <lineage>
        <taxon>Eukaryota</taxon>
        <taxon>Metazoa</taxon>
        <taxon>Chordata</taxon>
        <taxon>Craniata</taxon>
        <taxon>Vertebrata</taxon>
        <taxon>Euteleostomi</taxon>
        <taxon>Mammalia</taxon>
        <taxon>Eutheria</taxon>
        <taxon>Euarchontoglires</taxon>
        <taxon>Glires</taxon>
        <taxon>Rodentia</taxon>
        <taxon>Myomorpha</taxon>
        <taxon>Muroidea</taxon>
        <taxon>Cricetidae</taxon>
        <taxon>Arvicolinae</taxon>
        <taxon>Myodes</taxon>
    </lineage>
</organism>
<reference evidence="1 2" key="1">
    <citation type="journal article" date="2023" name="bioRxiv">
        <title>Conserved and derived expression patterns and positive selection on dental genes reveal complex evolutionary context of ever-growing rodent molars.</title>
        <authorList>
            <person name="Calamari Z.T."/>
            <person name="Song A."/>
            <person name="Cohen E."/>
            <person name="Akter M."/>
            <person name="Roy R.D."/>
            <person name="Hallikas O."/>
            <person name="Christensen M.M."/>
            <person name="Li P."/>
            <person name="Marangoni P."/>
            <person name="Jernvall J."/>
            <person name="Klein O.D."/>
        </authorList>
    </citation>
    <scope>NUCLEOTIDE SEQUENCE [LARGE SCALE GENOMIC DNA]</scope>
    <source>
        <strain evidence="1">V071</strain>
    </source>
</reference>
<gene>
    <name evidence="1" type="ORF">U0070_013049</name>
</gene>
<protein>
    <submittedName>
        <fullName evidence="1">Uncharacterized protein</fullName>
    </submittedName>
</protein>
<name>A0AAW0IVT4_MYOGA</name>
<evidence type="ECO:0000313" key="2">
    <source>
        <dbReference type="Proteomes" id="UP001488838"/>
    </source>
</evidence>
<dbReference type="AlphaFoldDB" id="A0AAW0IVT4"/>